<keyword evidence="7 9" id="KW-0472">Membrane</keyword>
<feature type="transmembrane region" description="Helical" evidence="9">
    <location>
        <begin position="70"/>
        <end position="93"/>
    </location>
</feature>
<comment type="subcellular location">
    <subcellularLocation>
        <location evidence="1">Cell inner membrane</location>
        <topology evidence="1">Multi-pass membrane protein</topology>
    </subcellularLocation>
</comment>
<feature type="transmembrane region" description="Helical" evidence="9">
    <location>
        <begin position="165"/>
        <end position="185"/>
    </location>
</feature>
<evidence type="ECO:0000256" key="4">
    <source>
        <dbReference type="ARBA" id="ARBA00022519"/>
    </source>
</evidence>
<protein>
    <submittedName>
        <fullName evidence="10">YeeE/YedE family protein</fullName>
    </submittedName>
</protein>
<keyword evidence="4" id="KW-0997">Cell inner membrane</keyword>
<dbReference type="InterPro" id="IPR007272">
    <property type="entry name" value="Sulf_transp_TsuA/YedE"/>
</dbReference>
<dbReference type="OrthoDB" id="9794165at2"/>
<feature type="transmembrane region" description="Helical" evidence="9">
    <location>
        <begin position="285"/>
        <end position="306"/>
    </location>
</feature>
<evidence type="ECO:0000313" key="11">
    <source>
        <dbReference type="Proteomes" id="UP000266113"/>
    </source>
</evidence>
<dbReference type="AlphaFoldDB" id="A0A398DY24"/>
<dbReference type="PANTHER" id="PTHR30574">
    <property type="entry name" value="INNER MEMBRANE PROTEIN YEDE"/>
    <property type="match status" value="1"/>
</dbReference>
<comment type="caution">
    <text evidence="10">The sequence shown here is derived from an EMBL/GenBank/DDBJ whole genome shotgun (WGS) entry which is preliminary data.</text>
</comment>
<feature type="transmembrane region" description="Helical" evidence="9">
    <location>
        <begin position="105"/>
        <end position="126"/>
    </location>
</feature>
<feature type="transmembrane region" description="Helical" evidence="9">
    <location>
        <begin position="245"/>
        <end position="265"/>
    </location>
</feature>
<dbReference type="Pfam" id="PF04143">
    <property type="entry name" value="Sulf_transp"/>
    <property type="match status" value="1"/>
</dbReference>
<feature type="transmembrane region" description="Helical" evidence="9">
    <location>
        <begin position="197"/>
        <end position="214"/>
    </location>
</feature>
<dbReference type="PANTHER" id="PTHR30574:SF1">
    <property type="entry name" value="SULPHUR TRANSPORT DOMAIN-CONTAINING PROTEIN"/>
    <property type="match status" value="1"/>
</dbReference>
<evidence type="ECO:0000256" key="3">
    <source>
        <dbReference type="ARBA" id="ARBA00022475"/>
    </source>
</evidence>
<keyword evidence="2" id="KW-0813">Transport</keyword>
<gene>
    <name evidence="10" type="ORF">SMC1_05170</name>
</gene>
<dbReference type="Proteomes" id="UP000266113">
    <property type="component" value="Unassembled WGS sequence"/>
</dbReference>
<keyword evidence="3" id="KW-1003">Cell membrane</keyword>
<feature type="transmembrane region" description="Helical" evidence="9">
    <location>
        <begin position="312"/>
        <end position="334"/>
    </location>
</feature>
<organism evidence="10 11">
    <name type="scientific">Candidatus Cryosericum septentrionale</name>
    <dbReference type="NCBI Taxonomy" id="2290913"/>
    <lineage>
        <taxon>Bacteria</taxon>
        <taxon>Pseudomonadati</taxon>
        <taxon>Caldisericota/Cryosericota group</taxon>
        <taxon>Candidatus Cryosericota</taxon>
        <taxon>Candidatus Cryosericia</taxon>
        <taxon>Candidatus Cryosericales</taxon>
        <taxon>Candidatus Cryosericaceae</taxon>
        <taxon>Candidatus Cryosericum</taxon>
    </lineage>
</organism>
<evidence type="ECO:0000256" key="9">
    <source>
        <dbReference type="SAM" id="Phobius"/>
    </source>
</evidence>
<dbReference type="EMBL" id="QXIY01000019">
    <property type="protein sequence ID" value="RIE16797.1"/>
    <property type="molecule type" value="Genomic_DNA"/>
</dbReference>
<keyword evidence="5 9" id="KW-0812">Transmembrane</keyword>
<evidence type="ECO:0000313" key="10">
    <source>
        <dbReference type="EMBL" id="RIE16797.1"/>
    </source>
</evidence>
<sequence length="343" mass="36570">MSAIIQGLLVGIVFGVVLQRSRLCFNSAIRDVKFSHDNYLMKMALVGILIETIGFQAAAQFGWIKLSPIAFIPAAQIVGGFFFGMGMVLAGGCASGITYRIGEGYVTALVAAVFFGVTAAAVRGGALSFVNKWFGTAITTTNNPGGVYSANNGAVNLTIASWLNINPWIIAIISAVILLAVILFTKTTERKVSGLNWVWGGVAVGVIGIIGYLSQKTYALGITGGWINLLRATTGSLDPTKPVPYNWIGMLVFGIIIGSFIAALLSKEFKLRLPKDPKTFAKVALGGIFMGFGAGVAGGCNIGHILSGLPHLAISSIVATIFFVLGNWFMYWWLFERQRSKRS</sequence>
<comment type="similarity">
    <text evidence="8">Belongs to the TsuA/YedE (TC 9.B.102) family.</text>
</comment>
<evidence type="ECO:0000256" key="7">
    <source>
        <dbReference type="ARBA" id="ARBA00023136"/>
    </source>
</evidence>
<feature type="transmembrane region" description="Helical" evidence="9">
    <location>
        <begin position="6"/>
        <end position="23"/>
    </location>
</feature>
<proteinExistence type="inferred from homology"/>
<evidence type="ECO:0000256" key="1">
    <source>
        <dbReference type="ARBA" id="ARBA00004429"/>
    </source>
</evidence>
<reference evidence="10 11" key="1">
    <citation type="submission" date="2018-09" db="EMBL/GenBank/DDBJ databases">
        <title>Discovery and Ecogenomic Context for Candidatus Cryosericales, a Global Caldiserica Order Active in Thawing Permafrost.</title>
        <authorList>
            <person name="Martinez M.A."/>
            <person name="Woodcroft B.J."/>
            <person name="Ignacio Espinoza J.C."/>
            <person name="Zayed A."/>
            <person name="Singleton C.M."/>
            <person name="Boyd J."/>
            <person name="Li Y.-F."/>
            <person name="Purvine S."/>
            <person name="Maughan H."/>
            <person name="Hodgkins S.B."/>
            <person name="Anderson D."/>
            <person name="Sederholm M."/>
            <person name="Temperton B."/>
            <person name="Saleska S.R."/>
            <person name="Tyson G.W."/>
            <person name="Rich V.I."/>
        </authorList>
    </citation>
    <scope>NUCLEOTIDE SEQUENCE [LARGE SCALE GENOMIC DNA]</scope>
    <source>
        <strain evidence="10 11">SMC1</strain>
    </source>
</reference>
<evidence type="ECO:0000256" key="6">
    <source>
        <dbReference type="ARBA" id="ARBA00022989"/>
    </source>
</evidence>
<evidence type="ECO:0000256" key="2">
    <source>
        <dbReference type="ARBA" id="ARBA00022448"/>
    </source>
</evidence>
<name>A0A398DY24_9BACT</name>
<keyword evidence="6 9" id="KW-1133">Transmembrane helix</keyword>
<evidence type="ECO:0000256" key="5">
    <source>
        <dbReference type="ARBA" id="ARBA00022692"/>
    </source>
</evidence>
<accession>A0A398DY24</accession>
<keyword evidence="11" id="KW-1185">Reference proteome</keyword>
<dbReference type="GO" id="GO:0005886">
    <property type="term" value="C:plasma membrane"/>
    <property type="evidence" value="ECO:0007669"/>
    <property type="project" value="UniProtKB-SubCell"/>
</dbReference>
<feature type="transmembrane region" description="Helical" evidence="9">
    <location>
        <begin position="44"/>
        <end position="64"/>
    </location>
</feature>
<dbReference type="RefSeq" id="WP_119085725.1">
    <property type="nucleotide sequence ID" value="NZ_QXIY01000019.1"/>
</dbReference>
<evidence type="ECO:0000256" key="8">
    <source>
        <dbReference type="ARBA" id="ARBA00035655"/>
    </source>
</evidence>